<proteinExistence type="predicted"/>
<organism evidence="3 4">
    <name type="scientific">Ornatilinea apprima</name>
    <dbReference type="NCBI Taxonomy" id="1134406"/>
    <lineage>
        <taxon>Bacteria</taxon>
        <taxon>Bacillati</taxon>
        <taxon>Chloroflexota</taxon>
        <taxon>Anaerolineae</taxon>
        <taxon>Anaerolineales</taxon>
        <taxon>Anaerolineaceae</taxon>
        <taxon>Ornatilinea</taxon>
    </lineage>
</organism>
<keyword evidence="4" id="KW-1185">Reference proteome</keyword>
<protein>
    <recommendedName>
        <fullName evidence="2">DUF58 domain-containing protein</fullName>
    </recommendedName>
</protein>
<accession>A0A0P6YAC8</accession>
<evidence type="ECO:0000313" key="4">
    <source>
        <dbReference type="Proteomes" id="UP000050417"/>
    </source>
</evidence>
<dbReference type="AlphaFoldDB" id="A0A0P6YAC8"/>
<dbReference type="PANTHER" id="PTHR34351:SF2">
    <property type="entry name" value="DUF58 DOMAIN-CONTAINING PROTEIN"/>
    <property type="match status" value="1"/>
</dbReference>
<evidence type="ECO:0000313" key="3">
    <source>
        <dbReference type="EMBL" id="KPL78796.1"/>
    </source>
</evidence>
<sequence length="460" mass="51711">MWTKGGFLKSLGKPFLCWFHFRAQNAEVHIHAQANALILLWLPALLWYALTLNAVPAVCFWSLTFSILFSYYWVRQNALFLNGRRELKYAAFQVGDLLEEEVRLENSSWVPVIWARFKDQSSIPGYTIRSVRTVSGQETSQFTSTTLCEQRGVYSLGPWTIQMADPLGLFLASQTYTDVKEIVVYPPLAVLPGHLLAHHQTRGDLRRMRQALEAETINASTVRAYHPGDPLKRVHWPSSARRQQLYIKTFEPETSSRVWLIPDLDAATQIGNGKDSTLEAAAILLASLANQLLRDRLAVGLFARDEQPRVVLPERGQAHLWTLLRAIAPLKAVKGQTLRKTIRESKALISENDLMVIITPSIETKWTEEIAVSARLRGVDVLLLDAQSFGAEFSARGALQSLVHRGIACQLVQKSDIRPLPASYGALRRWEFKTLGTGRVIVQQSPRSAGPRITRSNPLD</sequence>
<dbReference type="Pfam" id="PF01882">
    <property type="entry name" value="DUF58"/>
    <property type="match status" value="1"/>
</dbReference>
<dbReference type="InterPro" id="IPR002881">
    <property type="entry name" value="DUF58"/>
</dbReference>
<feature type="transmembrane region" description="Helical" evidence="1">
    <location>
        <begin position="54"/>
        <end position="74"/>
    </location>
</feature>
<gene>
    <name evidence="3" type="ORF">ADN00_06100</name>
</gene>
<dbReference type="EMBL" id="LGCL01000016">
    <property type="protein sequence ID" value="KPL78796.1"/>
    <property type="molecule type" value="Genomic_DNA"/>
</dbReference>
<comment type="caution">
    <text evidence="3">The sequence shown here is derived from an EMBL/GenBank/DDBJ whole genome shotgun (WGS) entry which is preliminary data.</text>
</comment>
<keyword evidence="1" id="KW-1133">Transmembrane helix</keyword>
<feature type="domain" description="DUF58" evidence="2">
    <location>
        <begin position="222"/>
        <end position="375"/>
    </location>
</feature>
<dbReference type="PANTHER" id="PTHR34351">
    <property type="entry name" value="SLR1927 PROTEIN-RELATED"/>
    <property type="match status" value="1"/>
</dbReference>
<keyword evidence="1" id="KW-0472">Membrane</keyword>
<dbReference type="STRING" id="1134406.ADN00_06100"/>
<keyword evidence="1" id="KW-0812">Transmembrane</keyword>
<evidence type="ECO:0000259" key="2">
    <source>
        <dbReference type="Pfam" id="PF01882"/>
    </source>
</evidence>
<name>A0A0P6YAC8_9CHLR</name>
<reference evidence="3 4" key="1">
    <citation type="submission" date="2015-07" db="EMBL/GenBank/DDBJ databases">
        <title>Genome sequence of Ornatilinea apprima DSM 23815.</title>
        <authorList>
            <person name="Hemp J."/>
            <person name="Ward L.M."/>
            <person name="Pace L.A."/>
            <person name="Fischer W.W."/>
        </authorList>
    </citation>
    <scope>NUCLEOTIDE SEQUENCE [LARGE SCALE GENOMIC DNA]</scope>
    <source>
        <strain evidence="3 4">P3M-1</strain>
    </source>
</reference>
<feature type="transmembrane region" description="Helical" evidence="1">
    <location>
        <begin position="28"/>
        <end position="48"/>
    </location>
</feature>
<dbReference type="Proteomes" id="UP000050417">
    <property type="component" value="Unassembled WGS sequence"/>
</dbReference>
<evidence type="ECO:0000256" key="1">
    <source>
        <dbReference type="SAM" id="Phobius"/>
    </source>
</evidence>